<evidence type="ECO:0000256" key="3">
    <source>
        <dbReference type="ARBA" id="ARBA00022989"/>
    </source>
</evidence>
<evidence type="ECO:0000256" key="4">
    <source>
        <dbReference type="ARBA" id="ARBA00023136"/>
    </source>
</evidence>
<evidence type="ECO:0000256" key="2">
    <source>
        <dbReference type="ARBA" id="ARBA00022692"/>
    </source>
</evidence>
<dbReference type="STRING" id="1236976.JCM16418_3391"/>
<organism evidence="6 7">
    <name type="scientific">Paenibacillus pini JCM 16418</name>
    <dbReference type="NCBI Taxonomy" id="1236976"/>
    <lineage>
        <taxon>Bacteria</taxon>
        <taxon>Bacillati</taxon>
        <taxon>Bacillota</taxon>
        <taxon>Bacilli</taxon>
        <taxon>Bacillales</taxon>
        <taxon>Paenibacillaceae</taxon>
        <taxon>Paenibacillus</taxon>
    </lineage>
</organism>
<comment type="subcellular location">
    <subcellularLocation>
        <location evidence="1">Membrane</location>
        <topology evidence="1">Multi-pass membrane protein</topology>
    </subcellularLocation>
</comment>
<sequence>MNLNIDPVVNPQPDPNDVQTNKTMGILAYILFFLPLLAARDSQFAMYHANQGLLLLLTAVAANFVLGIIPILGWILLPFANIAIFILLILGIVNAANGQMKQLPLIGNISLLK</sequence>
<keyword evidence="4 5" id="KW-0472">Membrane</keyword>
<evidence type="ECO:0008006" key="8">
    <source>
        <dbReference type="Google" id="ProtNLM"/>
    </source>
</evidence>
<name>W7YEB6_9BACL</name>
<reference evidence="6 7" key="1">
    <citation type="journal article" date="2014" name="Genome Announc.">
        <title>Draft Genome Sequence of Paenibacillus pini JCM 16418T, Isolated from the Rhizosphere of Pine Tree.</title>
        <authorList>
            <person name="Yuki M."/>
            <person name="Oshima K."/>
            <person name="Suda W."/>
            <person name="Oshida Y."/>
            <person name="Kitamura K."/>
            <person name="Iida Y."/>
            <person name="Hattori M."/>
            <person name="Ohkuma M."/>
        </authorList>
    </citation>
    <scope>NUCLEOTIDE SEQUENCE [LARGE SCALE GENOMIC DNA]</scope>
    <source>
        <strain evidence="6 7">JCM 16418</strain>
    </source>
</reference>
<feature type="transmembrane region" description="Helical" evidence="5">
    <location>
        <begin position="75"/>
        <end position="96"/>
    </location>
</feature>
<evidence type="ECO:0000313" key="6">
    <source>
        <dbReference type="EMBL" id="GAF09265.1"/>
    </source>
</evidence>
<protein>
    <recommendedName>
        <fullName evidence="8">DUF4870 domain-containing protein</fullName>
    </recommendedName>
</protein>
<dbReference type="RefSeq" id="WP_148298827.1">
    <property type="nucleotide sequence ID" value="NZ_BAVZ01000010.1"/>
</dbReference>
<dbReference type="EMBL" id="BAVZ01000010">
    <property type="protein sequence ID" value="GAF09265.1"/>
    <property type="molecule type" value="Genomic_DNA"/>
</dbReference>
<dbReference type="eggNOG" id="COG4818">
    <property type="taxonomic scope" value="Bacteria"/>
</dbReference>
<gene>
    <name evidence="6" type="ORF">JCM16418_3391</name>
</gene>
<dbReference type="OrthoDB" id="7595353at2"/>
<dbReference type="InterPro" id="IPR019109">
    <property type="entry name" value="MamF_MmsF"/>
</dbReference>
<proteinExistence type="predicted"/>
<comment type="caution">
    <text evidence="6">The sequence shown here is derived from an EMBL/GenBank/DDBJ whole genome shotgun (WGS) entry which is preliminary data.</text>
</comment>
<keyword evidence="3 5" id="KW-1133">Transmembrane helix</keyword>
<keyword evidence="2 5" id="KW-0812">Transmembrane</keyword>
<dbReference type="AlphaFoldDB" id="W7YEB6"/>
<feature type="transmembrane region" description="Helical" evidence="5">
    <location>
        <begin position="52"/>
        <end position="69"/>
    </location>
</feature>
<dbReference type="Pfam" id="PF09685">
    <property type="entry name" value="MamF_MmsF"/>
    <property type="match status" value="1"/>
</dbReference>
<evidence type="ECO:0000256" key="1">
    <source>
        <dbReference type="ARBA" id="ARBA00004141"/>
    </source>
</evidence>
<keyword evidence="7" id="KW-1185">Reference proteome</keyword>
<dbReference type="Proteomes" id="UP000019364">
    <property type="component" value="Unassembled WGS sequence"/>
</dbReference>
<evidence type="ECO:0000256" key="5">
    <source>
        <dbReference type="SAM" id="Phobius"/>
    </source>
</evidence>
<evidence type="ECO:0000313" key="7">
    <source>
        <dbReference type="Proteomes" id="UP000019364"/>
    </source>
</evidence>
<feature type="transmembrane region" description="Helical" evidence="5">
    <location>
        <begin position="23"/>
        <end position="40"/>
    </location>
</feature>
<accession>W7YEB6</accession>